<proteinExistence type="predicted"/>
<evidence type="ECO:0008006" key="3">
    <source>
        <dbReference type="Google" id="ProtNLM"/>
    </source>
</evidence>
<evidence type="ECO:0000313" key="2">
    <source>
        <dbReference type="Proteomes" id="UP001372338"/>
    </source>
</evidence>
<name>A0AAN9I5L5_CROPI</name>
<gene>
    <name evidence="1" type="ORF">RIF29_27466</name>
</gene>
<dbReference type="Proteomes" id="UP001372338">
    <property type="component" value="Unassembled WGS sequence"/>
</dbReference>
<organism evidence="1 2">
    <name type="scientific">Crotalaria pallida</name>
    <name type="common">Smooth rattlebox</name>
    <name type="synonym">Crotalaria striata</name>
    <dbReference type="NCBI Taxonomy" id="3830"/>
    <lineage>
        <taxon>Eukaryota</taxon>
        <taxon>Viridiplantae</taxon>
        <taxon>Streptophyta</taxon>
        <taxon>Embryophyta</taxon>
        <taxon>Tracheophyta</taxon>
        <taxon>Spermatophyta</taxon>
        <taxon>Magnoliopsida</taxon>
        <taxon>eudicotyledons</taxon>
        <taxon>Gunneridae</taxon>
        <taxon>Pentapetalae</taxon>
        <taxon>rosids</taxon>
        <taxon>fabids</taxon>
        <taxon>Fabales</taxon>
        <taxon>Fabaceae</taxon>
        <taxon>Papilionoideae</taxon>
        <taxon>50 kb inversion clade</taxon>
        <taxon>genistoids sensu lato</taxon>
        <taxon>core genistoids</taxon>
        <taxon>Crotalarieae</taxon>
        <taxon>Crotalaria</taxon>
    </lineage>
</organism>
<sequence>MGVLRRVIRSKNGNSWAPLNSSRRSPRSKWWVDVASATKQTIEGSNTQEVDWFEDRLWLDLGDGHKASFWHDKWVGDKPLNVIFPRLFRLAVNKDALVKDCGFWVRDYWCWTIAWRREPFSQEEQLIGELNTMIQQKAGRLGVEDSWKWGMSSIARYEVKQAKTGQENLIQNDTTKMLSKS</sequence>
<reference evidence="1 2" key="1">
    <citation type="submission" date="2024-01" db="EMBL/GenBank/DDBJ databases">
        <title>The genomes of 5 underutilized Papilionoideae crops provide insights into root nodulation and disease resistanc.</title>
        <authorList>
            <person name="Yuan L."/>
        </authorList>
    </citation>
    <scope>NUCLEOTIDE SEQUENCE [LARGE SCALE GENOMIC DNA]</scope>
    <source>
        <strain evidence="1">ZHUSHIDOU_FW_LH</strain>
        <tissue evidence="1">Leaf</tissue>
    </source>
</reference>
<dbReference type="PANTHER" id="PTHR36617">
    <property type="entry name" value="PROTEIN, PUTATIVE-RELATED"/>
    <property type="match status" value="1"/>
</dbReference>
<keyword evidence="2" id="KW-1185">Reference proteome</keyword>
<dbReference type="PANTHER" id="PTHR36617:SF15">
    <property type="entry name" value="REVERSE TRANSCRIPTASE ZINC-BINDING DOMAIN-CONTAINING PROTEIN"/>
    <property type="match status" value="1"/>
</dbReference>
<dbReference type="EMBL" id="JAYWIO010000005">
    <property type="protein sequence ID" value="KAK7261161.1"/>
    <property type="molecule type" value="Genomic_DNA"/>
</dbReference>
<dbReference type="AlphaFoldDB" id="A0AAN9I5L5"/>
<evidence type="ECO:0000313" key="1">
    <source>
        <dbReference type="EMBL" id="KAK7261161.1"/>
    </source>
</evidence>
<accession>A0AAN9I5L5</accession>
<protein>
    <recommendedName>
        <fullName evidence="3">Reverse transcriptase zinc-binding domain-containing protein</fullName>
    </recommendedName>
</protein>
<comment type="caution">
    <text evidence="1">The sequence shown here is derived from an EMBL/GenBank/DDBJ whole genome shotgun (WGS) entry which is preliminary data.</text>
</comment>